<dbReference type="AlphaFoldDB" id="A0A409WTD2"/>
<reference evidence="3 4" key="1">
    <citation type="journal article" date="2018" name="Evol. Lett.">
        <title>Horizontal gene cluster transfer increased hallucinogenic mushroom diversity.</title>
        <authorList>
            <person name="Reynolds H.T."/>
            <person name="Vijayakumar V."/>
            <person name="Gluck-Thaler E."/>
            <person name="Korotkin H.B."/>
            <person name="Matheny P.B."/>
            <person name="Slot J.C."/>
        </authorList>
    </citation>
    <scope>NUCLEOTIDE SEQUENCE [LARGE SCALE GENOMIC DNA]</scope>
    <source>
        <strain evidence="3 4">2631</strain>
    </source>
</reference>
<dbReference type="InParanoid" id="A0A409WTD2"/>
<evidence type="ECO:0000256" key="2">
    <source>
        <dbReference type="SAM" id="Phobius"/>
    </source>
</evidence>
<organism evidence="3 4">
    <name type="scientific">Psilocybe cyanescens</name>
    <dbReference type="NCBI Taxonomy" id="93625"/>
    <lineage>
        <taxon>Eukaryota</taxon>
        <taxon>Fungi</taxon>
        <taxon>Dikarya</taxon>
        <taxon>Basidiomycota</taxon>
        <taxon>Agaricomycotina</taxon>
        <taxon>Agaricomycetes</taxon>
        <taxon>Agaricomycetidae</taxon>
        <taxon>Agaricales</taxon>
        <taxon>Agaricineae</taxon>
        <taxon>Strophariaceae</taxon>
        <taxon>Psilocybe</taxon>
    </lineage>
</organism>
<proteinExistence type="predicted"/>
<sequence length="719" mass="78911">MFLLDEFLFFSALIVSDGLLIWRCFSVWGSSCWVPLLVFLAELGLSGAIMVLVGLFTESSTDTNRSLFNNIESVLIFISLGAAVPSTFLIGYRINSSGVSSIHVIPSSLQRIFKHMMMSVVDSAAAYPLALLLYAVSIVVPSFSVMGSPSAEDQYCIKSVLIVVAIHIKDMKSSNGSKGHDSDSFELRSDDIIRIFRCSQCISRLYALCHRIWHNHNHRCLLGLHTSLLYPPLPEVQEQDCLLRLSLFRPQFRRRRGGKEKDGATDGAGTSTSSSSQPTYIGTTSSASSSFAAPATASTSANSSSSNSNSTYPTEGKDNEEQDSKEGEEDGGDGDDGDARSISTAKLHELESMEDEMEGLAQKQRVWRSTRKRLVENGSGARDGGNGGERGGEEEDLCVGRPRIPEPFMLGMGNQAKRASVSLPLGRRRVEQHEGEDGESESDIEPEHYEQRHTDPDREGGGARRKGGAHKSSDVSSVFALTAALEQQHALEQGGIHGLERKGGGARRVVASPPPGPSSSSSSSNAHAYSHPLRCQRIASSDFNVLMYVYCMAVYSVKKWYRAERPYAAASATSSASTSMSRSLTPMSGPHESVVVTSSRIRRFPLDDDSTTKNDDSDHPFNGARFFSERRQHIADLGVQDALLTTWLKGFLWMQGVPEAGLDVPFFEWLHSGCASDEDEKDEDSRMMAEVEYEMCKIRLRQQEPFTVPIPVQRPRSFP</sequence>
<feature type="transmembrane region" description="Helical" evidence="2">
    <location>
        <begin position="6"/>
        <end position="25"/>
    </location>
</feature>
<keyword evidence="2" id="KW-0812">Transmembrane</keyword>
<feature type="transmembrane region" description="Helical" evidence="2">
    <location>
        <begin position="32"/>
        <end position="56"/>
    </location>
</feature>
<feature type="transmembrane region" description="Helical" evidence="2">
    <location>
        <begin position="116"/>
        <end position="140"/>
    </location>
</feature>
<comment type="caution">
    <text evidence="3">The sequence shown here is derived from an EMBL/GenBank/DDBJ whole genome shotgun (WGS) entry which is preliminary data.</text>
</comment>
<feature type="region of interest" description="Disordered" evidence="1">
    <location>
        <begin position="572"/>
        <end position="592"/>
    </location>
</feature>
<keyword evidence="4" id="KW-1185">Reference proteome</keyword>
<feature type="compositionally biased region" description="Low complexity" evidence="1">
    <location>
        <begin position="265"/>
        <end position="276"/>
    </location>
</feature>
<protein>
    <submittedName>
        <fullName evidence="3">Uncharacterized protein</fullName>
    </submittedName>
</protein>
<evidence type="ECO:0000313" key="4">
    <source>
        <dbReference type="Proteomes" id="UP000283269"/>
    </source>
</evidence>
<feature type="region of interest" description="Disordered" evidence="1">
    <location>
        <begin position="254"/>
        <end position="473"/>
    </location>
</feature>
<accession>A0A409WTD2</accession>
<dbReference type="EMBL" id="NHYD01003210">
    <property type="protein sequence ID" value="PPQ81795.1"/>
    <property type="molecule type" value="Genomic_DNA"/>
</dbReference>
<keyword evidence="2" id="KW-1133">Transmembrane helix</keyword>
<feature type="compositionally biased region" description="Basic and acidic residues" evidence="1">
    <location>
        <begin position="315"/>
        <end position="325"/>
    </location>
</feature>
<evidence type="ECO:0000256" key="1">
    <source>
        <dbReference type="SAM" id="MobiDB-lite"/>
    </source>
</evidence>
<gene>
    <name evidence="3" type="ORF">CVT25_013663</name>
</gene>
<feature type="compositionally biased region" description="Basic and acidic residues" evidence="1">
    <location>
        <begin position="445"/>
        <end position="462"/>
    </location>
</feature>
<dbReference type="OrthoDB" id="2751465at2759"/>
<keyword evidence="2" id="KW-0472">Membrane</keyword>
<feature type="compositionally biased region" description="Low complexity" evidence="1">
    <location>
        <begin position="283"/>
        <end position="311"/>
    </location>
</feature>
<dbReference type="Proteomes" id="UP000283269">
    <property type="component" value="Unassembled WGS sequence"/>
</dbReference>
<name>A0A409WTD2_PSICY</name>
<feature type="compositionally biased region" description="Acidic residues" evidence="1">
    <location>
        <begin position="326"/>
        <end position="336"/>
    </location>
</feature>
<feature type="region of interest" description="Disordered" evidence="1">
    <location>
        <begin position="497"/>
        <end position="527"/>
    </location>
</feature>
<evidence type="ECO:0000313" key="3">
    <source>
        <dbReference type="EMBL" id="PPQ81795.1"/>
    </source>
</evidence>